<evidence type="ECO:0000313" key="3">
    <source>
        <dbReference type="Proteomes" id="UP001443914"/>
    </source>
</evidence>
<proteinExistence type="predicted"/>
<gene>
    <name evidence="2" type="ORF">RND81_14G082200</name>
</gene>
<keyword evidence="1" id="KW-1133">Transmembrane helix</keyword>
<dbReference type="Proteomes" id="UP001443914">
    <property type="component" value="Unassembled WGS sequence"/>
</dbReference>
<name>A0AAW1GVI2_SAPOF</name>
<evidence type="ECO:0000313" key="2">
    <source>
        <dbReference type="EMBL" id="KAK9664989.1"/>
    </source>
</evidence>
<dbReference type="AlphaFoldDB" id="A0AAW1GVI2"/>
<comment type="caution">
    <text evidence="2">The sequence shown here is derived from an EMBL/GenBank/DDBJ whole genome shotgun (WGS) entry which is preliminary data.</text>
</comment>
<organism evidence="2 3">
    <name type="scientific">Saponaria officinalis</name>
    <name type="common">Common soapwort</name>
    <name type="synonym">Lychnis saponaria</name>
    <dbReference type="NCBI Taxonomy" id="3572"/>
    <lineage>
        <taxon>Eukaryota</taxon>
        <taxon>Viridiplantae</taxon>
        <taxon>Streptophyta</taxon>
        <taxon>Embryophyta</taxon>
        <taxon>Tracheophyta</taxon>
        <taxon>Spermatophyta</taxon>
        <taxon>Magnoliopsida</taxon>
        <taxon>eudicotyledons</taxon>
        <taxon>Gunneridae</taxon>
        <taxon>Pentapetalae</taxon>
        <taxon>Caryophyllales</taxon>
        <taxon>Caryophyllaceae</taxon>
        <taxon>Caryophylleae</taxon>
        <taxon>Saponaria</taxon>
    </lineage>
</organism>
<reference evidence="2" key="1">
    <citation type="submission" date="2024-03" db="EMBL/GenBank/DDBJ databases">
        <title>WGS assembly of Saponaria officinalis var. Norfolk2.</title>
        <authorList>
            <person name="Jenkins J."/>
            <person name="Shu S."/>
            <person name="Grimwood J."/>
            <person name="Barry K."/>
            <person name="Goodstein D."/>
            <person name="Schmutz J."/>
            <person name="Leebens-Mack J."/>
            <person name="Osbourn A."/>
        </authorList>
    </citation>
    <scope>NUCLEOTIDE SEQUENCE [LARGE SCALE GENOMIC DNA]</scope>
    <source>
        <strain evidence="2">JIC</strain>
    </source>
</reference>
<keyword evidence="1" id="KW-0472">Membrane</keyword>
<accession>A0AAW1GVI2</accession>
<feature type="transmembrane region" description="Helical" evidence="1">
    <location>
        <begin position="12"/>
        <end position="34"/>
    </location>
</feature>
<evidence type="ECO:0000256" key="1">
    <source>
        <dbReference type="SAM" id="Phobius"/>
    </source>
</evidence>
<dbReference type="EMBL" id="JBDFQZ010000014">
    <property type="protein sequence ID" value="KAK9664989.1"/>
    <property type="molecule type" value="Genomic_DNA"/>
</dbReference>
<sequence length="78" mass="8304">MGNTDSLSYTSALSAGLAVLFLVIMVGIAVIKLLSGTVMMPRLLPDVTDLNYVLETLHCCTCSGHGICNNPDFSSIRK</sequence>
<keyword evidence="3" id="KW-1185">Reference proteome</keyword>
<protein>
    <submittedName>
        <fullName evidence="2">Uncharacterized protein</fullName>
    </submittedName>
</protein>
<keyword evidence="1" id="KW-0812">Transmembrane</keyword>